<protein>
    <submittedName>
        <fullName evidence="2">Uncharacterized protein</fullName>
    </submittedName>
</protein>
<sequence length="54" mass="5638">MDTANLLGLSSLERAVRDVDKQLQRNIMAQGAPAPECDSHSAQGVTEGAKGATK</sequence>
<dbReference type="HOGENOM" id="CLU_3050148_0_0_1"/>
<accession>M2Q0B9</accession>
<organism evidence="2 3">
    <name type="scientific">Ceriporiopsis subvermispora (strain B)</name>
    <name type="common">White-rot fungus</name>
    <name type="synonym">Gelatoporia subvermispora</name>
    <dbReference type="NCBI Taxonomy" id="914234"/>
    <lineage>
        <taxon>Eukaryota</taxon>
        <taxon>Fungi</taxon>
        <taxon>Dikarya</taxon>
        <taxon>Basidiomycota</taxon>
        <taxon>Agaricomycotina</taxon>
        <taxon>Agaricomycetes</taxon>
        <taxon>Polyporales</taxon>
        <taxon>Gelatoporiaceae</taxon>
        <taxon>Gelatoporia</taxon>
    </lineage>
</organism>
<proteinExistence type="predicted"/>
<feature type="region of interest" description="Disordered" evidence="1">
    <location>
        <begin position="28"/>
        <end position="54"/>
    </location>
</feature>
<dbReference type="Proteomes" id="UP000016930">
    <property type="component" value="Unassembled WGS sequence"/>
</dbReference>
<evidence type="ECO:0000256" key="1">
    <source>
        <dbReference type="SAM" id="MobiDB-lite"/>
    </source>
</evidence>
<name>M2Q0B9_CERS8</name>
<dbReference type="EMBL" id="KB446355">
    <property type="protein sequence ID" value="EMD30303.1"/>
    <property type="molecule type" value="Genomic_DNA"/>
</dbReference>
<evidence type="ECO:0000313" key="3">
    <source>
        <dbReference type="Proteomes" id="UP000016930"/>
    </source>
</evidence>
<reference evidence="2 3" key="1">
    <citation type="journal article" date="2012" name="Proc. Natl. Acad. Sci. U.S.A.">
        <title>Comparative genomics of Ceriporiopsis subvermispora and Phanerochaete chrysosporium provide insight into selective ligninolysis.</title>
        <authorList>
            <person name="Fernandez-Fueyo E."/>
            <person name="Ruiz-Duenas F.J."/>
            <person name="Ferreira P."/>
            <person name="Floudas D."/>
            <person name="Hibbett D.S."/>
            <person name="Canessa P."/>
            <person name="Larrondo L.F."/>
            <person name="James T.Y."/>
            <person name="Seelenfreund D."/>
            <person name="Lobos S."/>
            <person name="Polanco R."/>
            <person name="Tello M."/>
            <person name="Honda Y."/>
            <person name="Watanabe T."/>
            <person name="Watanabe T."/>
            <person name="Ryu J.S."/>
            <person name="Kubicek C.P."/>
            <person name="Schmoll M."/>
            <person name="Gaskell J."/>
            <person name="Hammel K.E."/>
            <person name="St John F.J."/>
            <person name="Vanden Wymelenberg A."/>
            <person name="Sabat G."/>
            <person name="Splinter BonDurant S."/>
            <person name="Syed K."/>
            <person name="Yadav J.S."/>
            <person name="Doddapaneni H."/>
            <person name="Subramanian V."/>
            <person name="Lavin J.L."/>
            <person name="Oguiza J.A."/>
            <person name="Perez G."/>
            <person name="Pisabarro A.G."/>
            <person name="Ramirez L."/>
            <person name="Santoyo F."/>
            <person name="Master E."/>
            <person name="Coutinho P.M."/>
            <person name="Henrissat B."/>
            <person name="Lombard V."/>
            <person name="Magnuson J.K."/>
            <person name="Kuees U."/>
            <person name="Hori C."/>
            <person name="Igarashi K."/>
            <person name="Samejima M."/>
            <person name="Held B.W."/>
            <person name="Barry K.W."/>
            <person name="LaButti K.M."/>
            <person name="Lapidus A."/>
            <person name="Lindquist E.A."/>
            <person name="Lucas S.M."/>
            <person name="Riley R."/>
            <person name="Salamov A.A."/>
            <person name="Hoffmeister D."/>
            <person name="Schwenk D."/>
            <person name="Hadar Y."/>
            <person name="Yarden O."/>
            <person name="de Vries R.P."/>
            <person name="Wiebenga A."/>
            <person name="Stenlid J."/>
            <person name="Eastwood D."/>
            <person name="Grigoriev I.V."/>
            <person name="Berka R.M."/>
            <person name="Blanchette R.A."/>
            <person name="Kersten P."/>
            <person name="Martinez A.T."/>
            <person name="Vicuna R."/>
            <person name="Cullen D."/>
        </authorList>
    </citation>
    <scope>NUCLEOTIDE SEQUENCE [LARGE SCALE GENOMIC DNA]</scope>
    <source>
        <strain evidence="2 3">B</strain>
    </source>
</reference>
<dbReference type="AlphaFoldDB" id="M2Q0B9"/>
<gene>
    <name evidence="2" type="ORF">CERSUDRAFT_101582</name>
</gene>
<evidence type="ECO:0000313" key="2">
    <source>
        <dbReference type="EMBL" id="EMD30303.1"/>
    </source>
</evidence>
<keyword evidence="3" id="KW-1185">Reference proteome</keyword>